<organism evidence="2 3">
    <name type="scientific">Pendulispora brunnea</name>
    <dbReference type="NCBI Taxonomy" id="2905690"/>
    <lineage>
        <taxon>Bacteria</taxon>
        <taxon>Pseudomonadati</taxon>
        <taxon>Myxococcota</taxon>
        <taxon>Myxococcia</taxon>
        <taxon>Myxococcales</taxon>
        <taxon>Sorangiineae</taxon>
        <taxon>Pendulisporaceae</taxon>
        <taxon>Pendulispora</taxon>
    </lineage>
</organism>
<feature type="compositionally biased region" description="Basic residues" evidence="1">
    <location>
        <begin position="17"/>
        <end position="30"/>
    </location>
</feature>
<evidence type="ECO:0000313" key="2">
    <source>
        <dbReference type="EMBL" id="WXA95384.1"/>
    </source>
</evidence>
<feature type="compositionally biased region" description="Basic and acidic residues" evidence="1">
    <location>
        <begin position="60"/>
        <end position="72"/>
    </location>
</feature>
<keyword evidence="3" id="KW-1185">Reference proteome</keyword>
<feature type="region of interest" description="Disordered" evidence="1">
    <location>
        <begin position="1"/>
        <end position="120"/>
    </location>
</feature>
<reference evidence="2 3" key="1">
    <citation type="submission" date="2021-12" db="EMBL/GenBank/DDBJ databases">
        <title>Discovery of the Pendulisporaceae a myxobacterial family with distinct sporulation behavior and unique specialized metabolism.</title>
        <authorList>
            <person name="Garcia R."/>
            <person name="Popoff A."/>
            <person name="Bader C.D."/>
            <person name="Loehr J."/>
            <person name="Walesch S."/>
            <person name="Walt C."/>
            <person name="Boldt J."/>
            <person name="Bunk B."/>
            <person name="Haeckl F.J.F.P.J."/>
            <person name="Gunesch A.P."/>
            <person name="Birkelbach J."/>
            <person name="Nuebel U."/>
            <person name="Pietschmann T."/>
            <person name="Bach T."/>
            <person name="Mueller R."/>
        </authorList>
    </citation>
    <scope>NUCLEOTIDE SEQUENCE [LARGE SCALE GENOMIC DNA]</scope>
    <source>
        <strain evidence="2 3">MSr12523</strain>
    </source>
</reference>
<name>A0ABZ2K9R5_9BACT</name>
<dbReference type="RefSeq" id="WP_394845991.1">
    <property type="nucleotide sequence ID" value="NZ_CP089982.1"/>
</dbReference>
<sequence>MSTRAEEFAAIAERSGPKKKKSPAKTTKTKKATEARARGRALQKTSGRPAGGKTARRNIKKDDAERATHALEDSGSGRPSRKSTRSGANRVKADSQLKRRQTRATSAPKTRARKAAAKAK</sequence>
<proteinExistence type="predicted"/>
<feature type="compositionally biased region" description="Basic residues" evidence="1">
    <location>
        <begin position="110"/>
        <end position="120"/>
    </location>
</feature>
<evidence type="ECO:0000313" key="3">
    <source>
        <dbReference type="Proteomes" id="UP001379533"/>
    </source>
</evidence>
<evidence type="ECO:0000256" key="1">
    <source>
        <dbReference type="SAM" id="MobiDB-lite"/>
    </source>
</evidence>
<dbReference type="Proteomes" id="UP001379533">
    <property type="component" value="Chromosome"/>
</dbReference>
<gene>
    <name evidence="2" type="ORF">LZC95_00825</name>
</gene>
<protein>
    <submittedName>
        <fullName evidence="2">Uncharacterized protein</fullName>
    </submittedName>
</protein>
<accession>A0ABZ2K9R5</accession>
<dbReference type="EMBL" id="CP089982">
    <property type="protein sequence ID" value="WXA95384.1"/>
    <property type="molecule type" value="Genomic_DNA"/>
</dbReference>